<evidence type="ECO:0000313" key="2">
    <source>
        <dbReference type="EMBL" id="OAA72244.1"/>
    </source>
</evidence>
<evidence type="ECO:0000256" key="1">
    <source>
        <dbReference type="SAM" id="MobiDB-lite"/>
    </source>
</evidence>
<dbReference type="OrthoDB" id="2684236at2759"/>
<feature type="compositionally biased region" description="Polar residues" evidence="1">
    <location>
        <begin position="13"/>
        <end position="22"/>
    </location>
</feature>
<gene>
    <name evidence="2" type="ORF">ISF_01317</name>
</gene>
<keyword evidence="3" id="KW-1185">Reference proteome</keyword>
<evidence type="ECO:0000313" key="3">
    <source>
        <dbReference type="Proteomes" id="UP000076744"/>
    </source>
</evidence>
<dbReference type="GeneID" id="30017609"/>
<accession>A0A162LL83</accession>
<name>A0A162LL83_CORFA</name>
<comment type="caution">
    <text evidence="2">The sequence shown here is derived from an EMBL/GenBank/DDBJ whole genome shotgun (WGS) entry which is preliminary data.</text>
</comment>
<protein>
    <submittedName>
        <fullName evidence="2">Uncharacterized protein</fullName>
    </submittedName>
</protein>
<organism evidence="2 3">
    <name type="scientific">Cordyceps fumosorosea (strain ARSEF 2679)</name>
    <name type="common">Isaria fumosorosea</name>
    <dbReference type="NCBI Taxonomy" id="1081104"/>
    <lineage>
        <taxon>Eukaryota</taxon>
        <taxon>Fungi</taxon>
        <taxon>Dikarya</taxon>
        <taxon>Ascomycota</taxon>
        <taxon>Pezizomycotina</taxon>
        <taxon>Sordariomycetes</taxon>
        <taxon>Hypocreomycetidae</taxon>
        <taxon>Hypocreales</taxon>
        <taxon>Cordycipitaceae</taxon>
        <taxon>Cordyceps</taxon>
    </lineage>
</organism>
<dbReference type="RefSeq" id="XP_018707690.1">
    <property type="nucleotide sequence ID" value="XM_018844924.1"/>
</dbReference>
<reference evidence="2 3" key="1">
    <citation type="journal article" date="2016" name="Genome Biol. Evol.">
        <title>Divergent and convergent evolution of fungal pathogenicity.</title>
        <authorList>
            <person name="Shang Y."/>
            <person name="Xiao G."/>
            <person name="Zheng P."/>
            <person name="Cen K."/>
            <person name="Zhan S."/>
            <person name="Wang C."/>
        </authorList>
    </citation>
    <scope>NUCLEOTIDE SEQUENCE [LARGE SCALE GENOMIC DNA]</scope>
    <source>
        <strain evidence="2 3">ARSEF 2679</strain>
    </source>
</reference>
<dbReference type="STRING" id="1081104.A0A162LL83"/>
<proteinExistence type="predicted"/>
<dbReference type="Proteomes" id="UP000076744">
    <property type="component" value="Unassembled WGS sequence"/>
</dbReference>
<sequence length="160" mass="18120">MGSADNKPVDTGLGSSQSNEPPQNYDAVDWKTLPPLGKLLKENRVNLRLTYHHGDVLMVMHTHMLNPRAFLEDTMRYGLHSFWGTGMPWELIDKARSEEFTRCPGETIEYPYYSQENQVLWTACGELNSSGSDSSNDLIGEGYGDGKFRFTFTFCQLGEQ</sequence>
<dbReference type="EMBL" id="AZHB01000002">
    <property type="protein sequence ID" value="OAA72244.1"/>
    <property type="molecule type" value="Genomic_DNA"/>
</dbReference>
<feature type="region of interest" description="Disordered" evidence="1">
    <location>
        <begin position="1"/>
        <end position="28"/>
    </location>
</feature>
<dbReference type="AlphaFoldDB" id="A0A162LL83"/>